<feature type="region of interest" description="Disordered" evidence="5">
    <location>
        <begin position="315"/>
        <end position="334"/>
    </location>
</feature>
<dbReference type="GO" id="GO:0005886">
    <property type="term" value="C:plasma membrane"/>
    <property type="evidence" value="ECO:0007669"/>
    <property type="project" value="TreeGrafter"/>
</dbReference>
<dbReference type="GO" id="GO:0004930">
    <property type="term" value="F:G protein-coupled receptor activity"/>
    <property type="evidence" value="ECO:0007669"/>
    <property type="project" value="TreeGrafter"/>
</dbReference>
<feature type="compositionally biased region" description="Basic and acidic residues" evidence="5">
    <location>
        <begin position="454"/>
        <end position="472"/>
    </location>
</feature>
<name>A0A8H6KYD1_9LECA</name>
<organism evidence="7 8">
    <name type="scientific">Letharia lupina</name>
    <dbReference type="NCBI Taxonomy" id="560253"/>
    <lineage>
        <taxon>Eukaryota</taxon>
        <taxon>Fungi</taxon>
        <taxon>Dikarya</taxon>
        <taxon>Ascomycota</taxon>
        <taxon>Pezizomycotina</taxon>
        <taxon>Lecanoromycetes</taxon>
        <taxon>OSLEUM clade</taxon>
        <taxon>Lecanoromycetidae</taxon>
        <taxon>Lecanorales</taxon>
        <taxon>Lecanorineae</taxon>
        <taxon>Parmeliaceae</taxon>
        <taxon>Letharia</taxon>
    </lineage>
</organism>
<feature type="transmembrane region" description="Helical" evidence="6">
    <location>
        <begin position="142"/>
        <end position="160"/>
    </location>
</feature>
<dbReference type="GeneID" id="59335624"/>
<keyword evidence="4 6" id="KW-0472">Membrane</keyword>
<feature type="region of interest" description="Disordered" evidence="5">
    <location>
        <begin position="436"/>
        <end position="483"/>
    </location>
</feature>
<evidence type="ECO:0000256" key="2">
    <source>
        <dbReference type="ARBA" id="ARBA00022692"/>
    </source>
</evidence>
<dbReference type="RefSeq" id="XP_037156752.1">
    <property type="nucleotide sequence ID" value="XM_037298117.1"/>
</dbReference>
<evidence type="ECO:0000256" key="5">
    <source>
        <dbReference type="SAM" id="MobiDB-lite"/>
    </source>
</evidence>
<feature type="transmembrane region" description="Helical" evidence="6">
    <location>
        <begin position="20"/>
        <end position="41"/>
    </location>
</feature>
<dbReference type="PANTHER" id="PTHR23112:SF0">
    <property type="entry name" value="TRANSMEMBRANE PROTEIN 116"/>
    <property type="match status" value="1"/>
</dbReference>
<gene>
    <name evidence="7" type="ORF">HO133_007224</name>
</gene>
<dbReference type="GO" id="GO:0007189">
    <property type="term" value="P:adenylate cyclase-activating G protein-coupled receptor signaling pathway"/>
    <property type="evidence" value="ECO:0007669"/>
    <property type="project" value="TreeGrafter"/>
</dbReference>
<evidence type="ECO:0000256" key="1">
    <source>
        <dbReference type="ARBA" id="ARBA00004141"/>
    </source>
</evidence>
<evidence type="ECO:0000313" key="8">
    <source>
        <dbReference type="Proteomes" id="UP000593566"/>
    </source>
</evidence>
<accession>A0A8H6KYD1</accession>
<feature type="transmembrane region" description="Helical" evidence="6">
    <location>
        <begin position="225"/>
        <end position="242"/>
    </location>
</feature>
<proteinExistence type="predicted"/>
<keyword evidence="3 6" id="KW-1133">Transmembrane helix</keyword>
<dbReference type="Proteomes" id="UP000593566">
    <property type="component" value="Unassembled WGS sequence"/>
</dbReference>
<reference evidence="7 8" key="1">
    <citation type="journal article" date="2020" name="Genomics">
        <title>Complete, high-quality genomes from long-read metagenomic sequencing of two wolf lichen thalli reveals enigmatic genome architecture.</title>
        <authorList>
            <person name="McKenzie S.K."/>
            <person name="Walston R.F."/>
            <person name="Allen J.L."/>
        </authorList>
    </citation>
    <scope>NUCLEOTIDE SEQUENCE [LARGE SCALE GENOMIC DNA]</scope>
    <source>
        <strain evidence="7">WasteWater1</strain>
    </source>
</reference>
<evidence type="ECO:0000256" key="3">
    <source>
        <dbReference type="ARBA" id="ARBA00022989"/>
    </source>
</evidence>
<feature type="transmembrane region" description="Helical" evidence="6">
    <location>
        <begin position="399"/>
        <end position="419"/>
    </location>
</feature>
<dbReference type="Gene3D" id="1.20.1070.10">
    <property type="entry name" value="Rhodopsin 7-helix transmembrane proteins"/>
    <property type="match status" value="1"/>
</dbReference>
<evidence type="ECO:0000256" key="6">
    <source>
        <dbReference type="SAM" id="Phobius"/>
    </source>
</evidence>
<sequence>MAVTATPSQVNAMMITERVTSIFSLLGILFILATFLLGRGFDKPINRLFFFASFSNLGMNIAALIAEDGVSAGQNSSLCQFQAFAIQWYVETKVAMLFVAPNVQCRFLGVDTLWALCMGFNVYLALFRGWTSERMRRQEWKYFLACYGCSFIPALVYLFVNTKSRGKIYGPALFREAIVDAMLSSGVGCPRNGTFSAWQPSTASCGKSDSPQPTHAPLISPQPRVALLFAWIIYLMAFRKVWNNRHQLQGFFNPFNENPFEGTVTTEVDVTTYARRDSALKPTGHTTTATDADPAIPGTEPAQTAGFDPYSVNVEAGPPAPPHRHHRSDPSSASAAPDLLRVRALTRTAALRETNPEAWLYARVAFLFFGALLLSWVPSSANRLYALAHPARYSFGLNYAEALVLPLQGFCNALVYAVTSRSACRDLWRSVAGTGGGGGGAVGGKAASGGGKGADTRLERFAGRRTSRRLESDESSVASLRGH</sequence>
<evidence type="ECO:0000313" key="7">
    <source>
        <dbReference type="EMBL" id="KAF6229110.1"/>
    </source>
</evidence>
<feature type="compositionally biased region" description="Gly residues" evidence="5">
    <location>
        <begin position="436"/>
        <end position="453"/>
    </location>
</feature>
<dbReference type="EMBL" id="JACCJB010000003">
    <property type="protein sequence ID" value="KAF6229110.1"/>
    <property type="molecule type" value="Genomic_DNA"/>
</dbReference>
<keyword evidence="8" id="KW-1185">Reference proteome</keyword>
<feature type="transmembrane region" description="Helical" evidence="6">
    <location>
        <begin position="360"/>
        <end position="379"/>
    </location>
</feature>
<comment type="subcellular location">
    <subcellularLocation>
        <location evidence="1">Membrane</location>
        <topology evidence="1">Multi-pass membrane protein</topology>
    </subcellularLocation>
</comment>
<evidence type="ECO:0008006" key="9">
    <source>
        <dbReference type="Google" id="ProtNLM"/>
    </source>
</evidence>
<dbReference type="AlphaFoldDB" id="A0A8H6KYD1"/>
<evidence type="ECO:0000256" key="4">
    <source>
        <dbReference type="ARBA" id="ARBA00023136"/>
    </source>
</evidence>
<feature type="transmembrane region" description="Helical" evidence="6">
    <location>
        <begin position="112"/>
        <end position="130"/>
    </location>
</feature>
<protein>
    <recommendedName>
        <fullName evidence="9">G-protein coupled receptors family 2 profile 2 domain-containing protein</fullName>
    </recommendedName>
</protein>
<comment type="caution">
    <text evidence="7">The sequence shown here is derived from an EMBL/GenBank/DDBJ whole genome shotgun (WGS) entry which is preliminary data.</text>
</comment>
<keyword evidence="2 6" id="KW-0812">Transmembrane</keyword>
<dbReference type="PANTHER" id="PTHR23112">
    <property type="entry name" value="G PROTEIN-COUPLED RECEPTOR 157-RELATED"/>
    <property type="match status" value="1"/>
</dbReference>
<feature type="transmembrane region" description="Helical" evidence="6">
    <location>
        <begin position="48"/>
        <end position="66"/>
    </location>
</feature>